<dbReference type="EMBL" id="JAHQCW010000027">
    <property type="protein sequence ID" value="MBU9737987.1"/>
    <property type="molecule type" value="Genomic_DNA"/>
</dbReference>
<gene>
    <name evidence="2" type="ORF">KTH89_15695</name>
</gene>
<dbReference type="GO" id="GO:0017057">
    <property type="term" value="F:6-phosphogluconolactonase activity"/>
    <property type="evidence" value="ECO:0007669"/>
    <property type="project" value="TreeGrafter"/>
</dbReference>
<dbReference type="SUPFAM" id="SSF63829">
    <property type="entry name" value="Calcium-dependent phosphotriesterase"/>
    <property type="match status" value="1"/>
</dbReference>
<organism evidence="2 3">
    <name type="scientific">Diplocloster agilis</name>
    <dbReference type="NCBI Taxonomy" id="2850323"/>
    <lineage>
        <taxon>Bacteria</taxon>
        <taxon>Bacillati</taxon>
        <taxon>Bacillota</taxon>
        <taxon>Clostridia</taxon>
        <taxon>Lachnospirales</taxon>
        <taxon>Lachnospiraceae</taxon>
        <taxon>Diplocloster</taxon>
    </lineage>
</organism>
<keyword evidence="3" id="KW-1185">Reference proteome</keyword>
<evidence type="ECO:0000313" key="2">
    <source>
        <dbReference type="EMBL" id="MBU9737987.1"/>
    </source>
</evidence>
<comment type="caution">
    <text evidence="2">The sequence shown here is derived from an EMBL/GenBank/DDBJ whole genome shotgun (WGS) entry which is preliminary data.</text>
</comment>
<dbReference type="AlphaFoldDB" id="A0A949NBV2"/>
<dbReference type="PANTHER" id="PTHR30344:SF1">
    <property type="entry name" value="6-PHOSPHOGLUCONOLACTONASE"/>
    <property type="match status" value="1"/>
</dbReference>
<dbReference type="InterPro" id="IPR050282">
    <property type="entry name" value="Cycloisomerase_2"/>
</dbReference>
<dbReference type="Gene3D" id="2.130.10.10">
    <property type="entry name" value="YVTN repeat-like/Quinoprotein amine dehydrogenase"/>
    <property type="match status" value="1"/>
</dbReference>
<reference evidence="2" key="1">
    <citation type="submission" date="2021-06" db="EMBL/GenBank/DDBJ databases">
        <title>Description of novel taxa of the family Lachnospiraceae.</title>
        <authorList>
            <person name="Chaplin A.V."/>
            <person name="Sokolova S.R."/>
            <person name="Pikina A.P."/>
            <person name="Korzhanova M."/>
            <person name="Belova V."/>
            <person name="Korostin D."/>
            <person name="Efimov B.A."/>
        </authorList>
    </citation>
    <scope>NUCLEOTIDE SEQUENCE</scope>
    <source>
        <strain evidence="2">ASD5720</strain>
    </source>
</reference>
<name>A0A949NBV2_9FIRM</name>
<sequence length="406" mass="45933">MSDRRFIYTGNWASTYNERGNTAVCVYEYKETDREWKRIQRVPMEYSVSGLWVDTEKYMLYISLEISRFQQEEPGGRVLWFKIDRETGMLMPAGQINSFGAFPLDLKLSEHYALVLNHGSNRPPVCGVFADRDGTIRTGNVFDAATLVLFERDDEGNLTKARDFYAFTGSGEIPFFQDTASPHSLCRGMGRTEYLVPERGTDRVSIFRIDGENWKISRQGEIRIPKGYGPRNAIAVQGLSSCYVIGEIMPAVLLCKESQGELSPVQKLTTVPEKELEQYKEPVTSFQYPHPSALAVSPDHRFLYTLTRAADVLAVYPLHPETGEMGNPSCHRLSGANPRQLLLEGGDLYIVFQDTETIERVRLNAITGTPVQEITVIRDIPRLAVMDMLVMQQEAGEAENETNYTR</sequence>
<accession>A0A949NBV2</accession>
<dbReference type="Proteomes" id="UP000712157">
    <property type="component" value="Unassembled WGS sequence"/>
</dbReference>
<proteinExistence type="inferred from homology"/>
<evidence type="ECO:0000256" key="1">
    <source>
        <dbReference type="ARBA" id="ARBA00005564"/>
    </source>
</evidence>
<dbReference type="RefSeq" id="WP_238722310.1">
    <property type="nucleotide sequence ID" value="NZ_JAHQCW010000027.1"/>
</dbReference>
<dbReference type="Pfam" id="PF10282">
    <property type="entry name" value="Lactonase"/>
    <property type="match status" value="1"/>
</dbReference>
<protein>
    <submittedName>
        <fullName evidence="2">Lactonase family protein</fullName>
    </submittedName>
</protein>
<evidence type="ECO:0000313" key="3">
    <source>
        <dbReference type="Proteomes" id="UP000712157"/>
    </source>
</evidence>
<comment type="similarity">
    <text evidence="1">Belongs to the cycloisomerase 2 family.</text>
</comment>
<dbReference type="InterPro" id="IPR015943">
    <property type="entry name" value="WD40/YVTN_repeat-like_dom_sf"/>
</dbReference>
<dbReference type="InterPro" id="IPR019405">
    <property type="entry name" value="Lactonase_7-beta_prop"/>
</dbReference>
<dbReference type="PANTHER" id="PTHR30344">
    <property type="entry name" value="6-PHOSPHOGLUCONOLACTONASE-RELATED"/>
    <property type="match status" value="1"/>
</dbReference>